<accession>S9QKQ4</accession>
<dbReference type="PROSITE" id="PS00909">
    <property type="entry name" value="MR_MLE_2"/>
    <property type="match status" value="1"/>
</dbReference>
<dbReference type="PANTHER" id="PTHR48073">
    <property type="entry name" value="O-SUCCINYLBENZOATE SYNTHASE-RELATED"/>
    <property type="match status" value="1"/>
</dbReference>
<gene>
    <name evidence="6" type="ORF">Salmuc_03693</name>
</gene>
<dbReference type="Gene3D" id="3.20.20.120">
    <property type="entry name" value="Enolase-like C-terminal domain"/>
    <property type="match status" value="1"/>
</dbReference>
<evidence type="ECO:0000313" key="6">
    <source>
        <dbReference type="EMBL" id="EPX80377.1"/>
    </source>
</evidence>
<keyword evidence="2" id="KW-0479">Metal-binding</keyword>
<dbReference type="GO" id="GO:0016854">
    <property type="term" value="F:racemase and epimerase activity"/>
    <property type="evidence" value="ECO:0007669"/>
    <property type="project" value="UniProtKB-ARBA"/>
</dbReference>
<evidence type="ECO:0000313" key="7">
    <source>
        <dbReference type="Proteomes" id="UP000015347"/>
    </source>
</evidence>
<dbReference type="OrthoDB" id="9802699at2"/>
<evidence type="ECO:0000256" key="3">
    <source>
        <dbReference type="ARBA" id="ARBA00023235"/>
    </source>
</evidence>
<protein>
    <submittedName>
        <fullName evidence="6">Mandelate racemase-like protein / muconate lactonizing enzyme-like protein</fullName>
    </submittedName>
</protein>
<name>S9QKQ4_9RHOB</name>
<dbReference type="SFLD" id="SFLDS00001">
    <property type="entry name" value="Enolase"/>
    <property type="match status" value="1"/>
</dbReference>
<reference evidence="7" key="1">
    <citation type="journal article" date="2014" name="Stand. Genomic Sci.">
        <title>Genome sequence of the exopolysaccharide-producing Salipiger mucosus type strain (DSM 16094(T)), a moderately halophilic member of the Roseobacter clade.</title>
        <authorList>
            <person name="Riedel T."/>
            <person name="Spring S."/>
            <person name="Fiebig A."/>
            <person name="Petersen J."/>
            <person name="Kyrpides N.C."/>
            <person name="Goker M."/>
            <person name="Klenk H.P."/>
        </authorList>
    </citation>
    <scope>NUCLEOTIDE SEQUENCE [LARGE SCALE GENOMIC DNA]</scope>
    <source>
        <strain evidence="7">DSM 16094</strain>
    </source>
</reference>
<dbReference type="SFLD" id="SFLDF00009">
    <property type="entry name" value="o-succinylbenzoate_synthase"/>
    <property type="match status" value="1"/>
</dbReference>
<dbReference type="GO" id="GO:0006518">
    <property type="term" value="P:peptide metabolic process"/>
    <property type="evidence" value="ECO:0007669"/>
    <property type="project" value="UniProtKB-ARBA"/>
</dbReference>
<keyword evidence="7" id="KW-1185">Reference proteome</keyword>
<dbReference type="Gene3D" id="3.30.390.10">
    <property type="entry name" value="Enolase-like, N-terminal domain"/>
    <property type="match status" value="1"/>
</dbReference>
<feature type="domain" description="Mandelate racemase/muconate lactonizing enzyme C-terminal" evidence="5">
    <location>
        <begin position="149"/>
        <end position="244"/>
    </location>
</feature>
<dbReference type="AlphaFoldDB" id="S9QKQ4"/>
<proteinExistence type="inferred from homology"/>
<dbReference type="InterPro" id="IPR013342">
    <property type="entry name" value="Mandelate_racemase_C"/>
</dbReference>
<evidence type="ECO:0000256" key="4">
    <source>
        <dbReference type="SAM" id="MobiDB-lite"/>
    </source>
</evidence>
<dbReference type="SFLD" id="SFLDG00180">
    <property type="entry name" value="muconate_cycloisomerase"/>
    <property type="match status" value="1"/>
</dbReference>
<dbReference type="RefSeq" id="WP_020038791.1">
    <property type="nucleotide sequence ID" value="NZ_KE557277.1"/>
</dbReference>
<comment type="caution">
    <text evidence="6">The sequence shown here is derived from an EMBL/GenBank/DDBJ whole genome shotgun (WGS) entry which is preliminary data.</text>
</comment>
<dbReference type="PANTHER" id="PTHR48073:SF2">
    <property type="entry name" value="O-SUCCINYLBENZOATE SYNTHASE"/>
    <property type="match status" value="1"/>
</dbReference>
<evidence type="ECO:0000256" key="1">
    <source>
        <dbReference type="ARBA" id="ARBA00008031"/>
    </source>
</evidence>
<dbReference type="HOGENOM" id="CLU_030273_4_0_5"/>
<evidence type="ECO:0000259" key="5">
    <source>
        <dbReference type="SMART" id="SM00922"/>
    </source>
</evidence>
<feature type="region of interest" description="Disordered" evidence="4">
    <location>
        <begin position="326"/>
        <end position="353"/>
    </location>
</feature>
<dbReference type="SMART" id="SM00922">
    <property type="entry name" value="MR_MLE"/>
    <property type="match status" value="1"/>
</dbReference>
<dbReference type="InterPro" id="IPR013341">
    <property type="entry name" value="Mandelate_racemase_N_dom"/>
</dbReference>
<dbReference type="EMBL" id="APVH01000032">
    <property type="protein sequence ID" value="EPX80377.1"/>
    <property type="molecule type" value="Genomic_DNA"/>
</dbReference>
<dbReference type="GO" id="GO:0009063">
    <property type="term" value="P:amino acid catabolic process"/>
    <property type="evidence" value="ECO:0007669"/>
    <property type="project" value="InterPro"/>
</dbReference>
<dbReference type="STRING" id="1123237.Salmuc_03693"/>
<evidence type="ECO:0000256" key="2">
    <source>
        <dbReference type="ARBA" id="ARBA00022723"/>
    </source>
</evidence>
<comment type="similarity">
    <text evidence="1">Belongs to the mandelate racemase/muconate lactonizing enzyme family.</text>
</comment>
<dbReference type="InterPro" id="IPR018110">
    <property type="entry name" value="Mandel_Rmase/mucon_lact_enz_CS"/>
</dbReference>
<dbReference type="Proteomes" id="UP000015347">
    <property type="component" value="Unassembled WGS sequence"/>
</dbReference>
<dbReference type="GO" id="GO:0000287">
    <property type="term" value="F:magnesium ion binding"/>
    <property type="evidence" value="ECO:0007669"/>
    <property type="project" value="UniProtKB-ARBA"/>
</dbReference>
<dbReference type="InterPro" id="IPR036849">
    <property type="entry name" value="Enolase-like_C_sf"/>
</dbReference>
<dbReference type="Pfam" id="PF02746">
    <property type="entry name" value="MR_MLE_N"/>
    <property type="match status" value="1"/>
</dbReference>
<dbReference type="SUPFAM" id="SSF54826">
    <property type="entry name" value="Enolase N-terminal domain-like"/>
    <property type="match status" value="1"/>
</dbReference>
<sequence>MKIRTAEIFSVRIPLERPYEISRGRLSAFENVVLRLETDDGVTGWGEAVPVSLTEAPGDFAALLRDVVRPRLIGLDLAGLQADPAGVIAAVVDELLERVGPHAAVVAAADQALWDIAGRAAGRSVAALLGAEAGREIAIDYTLGALPVPETALRAREVIAKGYRGVVVKVTCRDMEADLARVRETCAALPESASIRVDANGGFDRDGARRFLDALRGLRIDYVEQPVAARDLDGMRLCRESGVPIAADESLKLPEDARALVAEEACDVLNVKVTKAGGLTQTLRVARIAEAAGLPLVIGGGLTFGISRFASRILAAATPATRGICHQGPGPASQGLAGDITRPAPHPRDMAASGGTVPVPDAPGLGFEIDTAALERFTRERLA</sequence>
<dbReference type="Pfam" id="PF13378">
    <property type="entry name" value="MR_MLE_C"/>
    <property type="match status" value="1"/>
</dbReference>
<dbReference type="eggNOG" id="COG4948">
    <property type="taxonomic scope" value="Bacteria"/>
</dbReference>
<keyword evidence="3" id="KW-0413">Isomerase</keyword>
<dbReference type="InterPro" id="IPR029017">
    <property type="entry name" value="Enolase-like_N"/>
</dbReference>
<organism evidence="6 7">
    <name type="scientific">Salipiger mucosus DSM 16094</name>
    <dbReference type="NCBI Taxonomy" id="1123237"/>
    <lineage>
        <taxon>Bacteria</taxon>
        <taxon>Pseudomonadati</taxon>
        <taxon>Pseudomonadota</taxon>
        <taxon>Alphaproteobacteria</taxon>
        <taxon>Rhodobacterales</taxon>
        <taxon>Roseobacteraceae</taxon>
        <taxon>Salipiger</taxon>
    </lineage>
</organism>
<dbReference type="SUPFAM" id="SSF51604">
    <property type="entry name" value="Enolase C-terminal domain-like"/>
    <property type="match status" value="1"/>
</dbReference>
<dbReference type="InterPro" id="IPR029065">
    <property type="entry name" value="Enolase_C-like"/>
</dbReference>